<reference evidence="4" key="1">
    <citation type="submission" date="2016-09" db="EMBL/GenBank/DDBJ databases">
        <authorList>
            <person name="Koehorst J."/>
        </authorList>
    </citation>
    <scope>NUCLEOTIDE SEQUENCE [LARGE SCALE GENOMIC DNA]</scope>
</reference>
<keyword evidence="2" id="KW-0732">Signal</keyword>
<keyword evidence="4" id="KW-1185">Reference proteome</keyword>
<proteinExistence type="predicted"/>
<dbReference type="RefSeq" id="WP_067773432.1">
    <property type="nucleotide sequence ID" value="NZ_LIGX01000011.1"/>
</dbReference>
<dbReference type="EMBL" id="LT629973">
    <property type="protein sequence ID" value="SEH82792.1"/>
    <property type="molecule type" value="Genomic_DNA"/>
</dbReference>
<dbReference type="Pfam" id="PF13211">
    <property type="entry name" value="DUF4019"/>
    <property type="match status" value="1"/>
</dbReference>
<sequence>MKTPRCKQHIVSALFSCGTLCLTTGIVAAVQQNQAETTRQTHLETKPEQQTDIPEQCIQTAQAWLRLLDTLKYDESYRQLADAAKTHMPSLKWTRRLQWLRTHFGETIERTLITDRNRQKKYSIPDHDLDPTMIQGNKIKLHFETTLTGSAPVLETVFMQQQSDGTWKVYSYDAQPLSTDPDTITSPSRQTDQPPAPIGKGAEEPCVKTAMAWLELLDSGKYEEFYAIWKKSYVKQENIVPYFPSEKEFIRIMATCRGAAGPVISRQWKDTNPAHFHVENEAQELLQTQKEQKFDFISIRFATSCIVDKNTAERIETVTMYRSRPNGQNTNPGPWKFYGYDIKHIL</sequence>
<dbReference type="KEGG" id="agl:PYTT_1045"/>
<gene>
    <name evidence="3" type="ORF">PYTT_1045</name>
</gene>
<accession>A0A1C7PDQ2</accession>
<dbReference type="OrthoDB" id="21915at2"/>
<dbReference type="InterPro" id="IPR025091">
    <property type="entry name" value="DUF4019"/>
</dbReference>
<feature type="chain" id="PRO_5014266554" evidence="2">
    <location>
        <begin position="29"/>
        <end position="346"/>
    </location>
</feature>
<feature type="signal peptide" evidence="2">
    <location>
        <begin position="1"/>
        <end position="28"/>
    </location>
</feature>
<evidence type="ECO:0000256" key="1">
    <source>
        <dbReference type="SAM" id="MobiDB-lite"/>
    </source>
</evidence>
<feature type="compositionally biased region" description="Polar residues" evidence="1">
    <location>
        <begin position="178"/>
        <end position="193"/>
    </location>
</feature>
<feature type="region of interest" description="Disordered" evidence="1">
    <location>
        <begin position="178"/>
        <end position="202"/>
    </location>
</feature>
<organism evidence="3 4">
    <name type="scientific">Akkermansia glycaniphila</name>
    <dbReference type="NCBI Taxonomy" id="1679444"/>
    <lineage>
        <taxon>Bacteria</taxon>
        <taxon>Pseudomonadati</taxon>
        <taxon>Verrucomicrobiota</taxon>
        <taxon>Verrucomicrobiia</taxon>
        <taxon>Verrucomicrobiales</taxon>
        <taxon>Akkermansiaceae</taxon>
        <taxon>Akkermansia</taxon>
    </lineage>
</organism>
<name>A0A1C7PDQ2_9BACT</name>
<evidence type="ECO:0000313" key="4">
    <source>
        <dbReference type="Proteomes" id="UP000176204"/>
    </source>
</evidence>
<dbReference type="AlphaFoldDB" id="A0A1C7PDQ2"/>
<dbReference type="Proteomes" id="UP000176204">
    <property type="component" value="Chromosome I"/>
</dbReference>
<evidence type="ECO:0000313" key="3">
    <source>
        <dbReference type="EMBL" id="SEH82792.1"/>
    </source>
</evidence>
<protein>
    <submittedName>
        <fullName evidence="3">Uncharacterized protein</fullName>
    </submittedName>
</protein>
<evidence type="ECO:0000256" key="2">
    <source>
        <dbReference type="SAM" id="SignalP"/>
    </source>
</evidence>
<dbReference type="STRING" id="1679444.PYTT_1045"/>